<dbReference type="Proteomes" id="UP000216913">
    <property type="component" value="Unassembled WGS sequence"/>
</dbReference>
<dbReference type="AlphaFoldDB" id="A0A261TDG2"/>
<comment type="caution">
    <text evidence="1">The sequence shown here is derived from an EMBL/GenBank/DDBJ whole genome shotgun (WGS) entry which is preliminary data.</text>
</comment>
<organism evidence="1 2">
    <name type="scientific">Bordetella genomosp. 5</name>
    <dbReference type="NCBI Taxonomy" id="1395608"/>
    <lineage>
        <taxon>Bacteria</taxon>
        <taxon>Pseudomonadati</taxon>
        <taxon>Pseudomonadota</taxon>
        <taxon>Betaproteobacteria</taxon>
        <taxon>Burkholderiales</taxon>
        <taxon>Alcaligenaceae</taxon>
        <taxon>Bordetella</taxon>
    </lineage>
</organism>
<evidence type="ECO:0000313" key="2">
    <source>
        <dbReference type="Proteomes" id="UP000216913"/>
    </source>
</evidence>
<protein>
    <submittedName>
        <fullName evidence="1">Uncharacterized protein</fullName>
    </submittedName>
</protein>
<dbReference type="EMBL" id="NEVP01000011">
    <property type="protein sequence ID" value="OZI46693.1"/>
    <property type="molecule type" value="Genomic_DNA"/>
</dbReference>
<proteinExistence type="predicted"/>
<evidence type="ECO:0000313" key="1">
    <source>
        <dbReference type="EMBL" id="OZI46693.1"/>
    </source>
</evidence>
<name>A0A261TDG2_9BORD</name>
<reference evidence="1 2" key="1">
    <citation type="submission" date="2017-05" db="EMBL/GenBank/DDBJ databases">
        <title>Complete and WGS of Bordetella genogroups.</title>
        <authorList>
            <person name="Spilker T."/>
            <person name="LiPuma J."/>
        </authorList>
    </citation>
    <scope>NUCLEOTIDE SEQUENCE [LARGE SCALE GENOMIC DNA]</scope>
    <source>
        <strain evidence="1 2">AU10456</strain>
    </source>
</reference>
<accession>A0A261TDG2</accession>
<sequence>MAASGLAVSGFAVPGVVTPGAGAAGAAVPGAAATGSAAWAACRPSAPKARLRAAAVVLAVRNDMREAPTVKVGRAILQTGRPSCQARRFPIAGMLYELWLRVRRRMPPHPGVVRAPATGRYGIAIRCAGCSPAAFRHSR</sequence>
<gene>
    <name evidence="1" type="ORF">CAL25_18570</name>
</gene>
<keyword evidence="2" id="KW-1185">Reference proteome</keyword>